<feature type="region of interest" description="Disordered" evidence="6">
    <location>
        <begin position="3227"/>
        <end position="3280"/>
    </location>
</feature>
<feature type="compositionally biased region" description="Gly residues" evidence="6">
    <location>
        <begin position="196"/>
        <end position="205"/>
    </location>
</feature>
<dbReference type="PANTHER" id="PTHR23053">
    <property type="entry name" value="DLEC1 DELETED IN LUNG AND ESOPHAGEAL CANCER 1"/>
    <property type="match status" value="1"/>
</dbReference>
<dbReference type="OrthoDB" id="2141841at2759"/>
<keyword evidence="5" id="KW-0966">Cell projection</keyword>
<feature type="region of interest" description="Disordered" evidence="6">
    <location>
        <begin position="1"/>
        <end position="95"/>
    </location>
</feature>
<proteinExistence type="predicted"/>
<keyword evidence="4" id="KW-0969">Cilium</keyword>
<keyword evidence="9" id="KW-1185">Reference proteome</keyword>
<feature type="compositionally biased region" description="Low complexity" evidence="6">
    <location>
        <begin position="3246"/>
        <end position="3271"/>
    </location>
</feature>
<sequence length="4784" mass="513067">MDHDKRRTGGPSKRTDANSKPAAAAPDPIPARLHTSNALSPTATPPSARRGALPTPAKTADSSAPRGTTTDSNAARIQSEAATSGSPTATPLAHSRGPIAASALGPALTALSKHGANGPGPALSVQPRALPLSKAASRRGSIAGVSRNASAAPSVVGTPTGSISNLSNAGGKGGGGGGGKTPGGLAMSPYTSLPSIGGGGSGSAGDGTPSARSTRARGLWNLIRTFVSRKFFSSFMSGAANNSSKDFFRTMQYLWRQLLEQQRRPILRPRRRGAAAAMDLALSLANDTDLDGDLDDFLAYFDPDSSSDSDRSSPTSELEDLEWDPNAFRCRRRARGVEVRGWVVGRWVGTCSKAFPRPAESQKPPLISAPILARIFRRAPPPFGALGLGPRRELGRRRYFPVFGTPTAGFGCSGVGGAIAAQRTRHTPPSRASPDAQAAQDLFFAQSHQLTAWRVLILTLRMRDPIHRRLGLDVIGLLGAAFPRTCVDTESREALATALLNVVAGDEVALLRRQAVQVLGDLFGLYLCVHEGSTPGKTSERVFQSLVGILFSILCRERIALNRAGASPSAEPNADHGDGLPADMHVEAALCKMHLFQALGKFLRSDTEHVVFKNMVLYLAWTELEHVTPAYVRAYGDAYYAVLEVVIGILTTIHPTEANRTAMGAMFKKHVQPLMVQGNATMPKTPTTPRATATDLITALKRLAVQFAALWLPVTHDGAHSTACAVLLDGLKHVNATVNHPLANFDRAMLITTMRDADARAAARARSLWHMLQMPGTSMRLQRVPGARRGWFGTPDPVDADDASPVANVTGSSPVAIGGGSGNMPFTASIALFLPDSGLASDASLSGSARHGAGEAQPLHPDTVVYVYRPLPSLPGVPANATTVPPVFMDPSWVGKALATSTPYEAQERQGHVPGLPAGFTYAPAPIANTAAAKTAGATPPSPLVDGAVPQGKSLVPPRPPDGRAAGNAPAEVQLGPRRVPFGFLARPPNAELGAPTAPVAANAAAAGAQGSGTSDATVAPVNGTAVAQIISAATQWSGADKDKARFEGDDPAGTAGGGGAAADDDVTDRALVEPGCTTERIPLVYAHANATYKNLFSVADGTPLADRMPESEFLVHAPVILDVVEPHRIRRVTARIMSIDKCFEPVAVHHLGYLSPGARFNIHVRKRRIVRPRTGSAAGFDASLAAMEAVRRSHVAIASAGASSSRLSSHDPITAQAQAMMGSGRRLSSADPVGASRPSGIGSDDEDDNEWMTVQLQVEEETSNPFNLLRAWHNGQIATSAASAGQTADGTLFYAPPANVSPMPVGYTSTGEPYYAAPQSLKPIPAGLLPNGTRYYHTGPLAVSGWDSTVPGTHTLAGFDFHGKPIFLPRGCKIPTPSGYTRMGVPYYDLSTILIERGILVQDLDSQLTPDVPGKVTEALRSPTSPAWSRITTYIQSVDDSKNLFRSASFDGVTQVWWPANPARGRNMNLLDQSLQFIRDYEDFGHLKAPSIKTVLEPPALTFQSVTGVVTRPCILKFRALRGDYDERDYFFTVEPMEIFSVDVFHVRLQGEGIVQVRVSCHPAKMKFMQVEGALALIDATGRRLVACKLSALRKSFVKVSPLNVHCGWVLPNQLSTFAVTCENVSTSLVHLQFQRPTNSFYMVDDGIKLQSHESKTVNISFEPAVVGAYESKFLIEAPGGEIITIHLAGVCGVPLAIHPESRADSVLGPDVLARERSAFVSRVFKIMANGESVLGVAERHVKDRSEQNLFSSLLYAMDPIGRRRNHITVDFGIVDASTMLPQQGDLRSTASLCLTLFNVSTEALTCSLHSTSPALKFDSLVRVAPHKANTIQLDLTVKTPGEFQAMITLTCPGFTSVPCLVKAFVGCPAIIHSLPTAWMPPVFPGHGTRITMPAVNMLDAAVEATIELTSSCPCFSCVPTGTTTADVMSLSHRRSSMVPTGLGEKSSMRLHFPPHAVTTFDVHFENVGTTVEFASVQLVVAGQRSPSVTVICMPLWDALVIQDLEALTHWMEQSSINAPLPPVLSPPPLINNTPRMVPPPTMTLKARIPAPKLVSQQPVTLYNPSPNVSTLHLLLAPGFALAKQASHVVRVNAGDTIHVHVAFQTEHIAENHAFLIAYPDQAVPIAMPLVTCPLLAVFPPPSPITREVLLDFGTIESGSAKTSAWCIRSALLCNTRDQPVLWTCRLLATKGRHVPFEVLVSAGELKGMATDRIAFAAVPTVQGTFDATCEIIAKEHLTAPPVVVCQVVLRAHVVLTQVLGLPEAYDFGSCVVGSVQETRITLENIGNVVAKVAFLARPPFDVTPNSFSLQIGAQQQVLIQYSPTESSKDSLNKVACFINHKVAMLRVLGKSGFVELVSNNHHNLLDFGSVSSTYIAWMNVYLTNRGTLPLRLDHIISSNPQILSLELVSKQLVVHTSTLRHQRDGWSLIKSKIKALALIGHFLRHKLKSVAVVHGAAGQTSSERAVARTTTRLAISRSDTVHLSDLVTNPDDLVLEPMHSFALRVGFSTVHQTRQTTDLNFHYSPLVSNGAAHLRKVLKFTVTGFIYRVVEFYPKGIDFGLTPVSFASTSLQHLFSSSSDPNESTRMARSGCHQLRISNLSIETQTVSLMLAASNVPSSVASQLGSSTGTFDSHAMSRGARPPSASVTNNTVGGGGSGSMHSAFRIDGRNWTLGPGESVRIPVRFLPAQPQTQYRGEALFQHSHGVTIIRFSGTGASAEVTHGTRVHFGAVSIHREGRVRFQVVNKGLLGTPIHFQMKEAGTFRFDSADPYDLEEHLDAGSVIDLALLCYCSQQVPSIASSMRVNWKRAPGEPWESQDVHLTVDVGYPMFAVDQMELDFGVTYTKKVLEIRIRNDGNANCAWEIKAAPILSFSPTKGLLLPQSHHVVHVAFQPHSFDSLETNIDFVTDAGTKTILAYGIVGVPYLHIPEEFTLVDFGIVEVNETHEQTIVMTNTGTKQIDMSMALEQDEPVFAIEPEQAFIDPGAELTVKVTASPQIFARVYSCQWVVRTTDGERYDGGFSCVGGKAIVVMSKLFDTGSRPNTVPRIFSAGSRVPLTSSQLELQPTVPPRHFASQALLAVQRHVETLKDVTAQLSSPEAHQLEQEIRHLDELRQAQSKASLSSRPTTTSVSNNTGGIGTPINATRPSTRGAAGGGGSRPHNQSGATSPLPPISPRPVGIRSPRPTSVSTAKLRFMEGSLFNLQDVRAPIEQLFAKSEGIMKRLEWTADGGHGPGTGSRATLQVPASDRLSDADPSSLDSLSDDLGASPAKPKARFKGPAPVADTIDAAAAKAISPEEIQRHIEESKAAIELLQQHIPHLNDSKNVHILETAVGQLMESTKVLEQIIYVPEEDENAAVASDAQDAGPRISKVFELGLLKGNDVLEDFIIFDLPNLGNMPFPFTMSVQPASMVNYFRIKPDAGVIQPGGSVPLLVTFKAADAGEYRAECSILYKGQPQLRFMVTAKVGNPKIEVQSLNLNFGLVVKGSSVTLPFRISNSGTYRDTIEFALDSPAFSLDYPERNVRLHPGTDVVLPVRFSPIHDEAYQTKWMIFPASRAAFSVVLEGVGAAPVVRVSPAKLAFGQVFVASPKAMAVQITNSGNWVASLLPRLTHPNFTMIANEKPVQPGDFLEVEPKATLTMSVVFAADHQVDATAQLVIEESMTLQRSTVQLAGYAGAFDVAADGELNYGNLKVEDLASRDMAVQNRGDFPVQMQLALDPPELCETFTVMSGTQLVWSAAASGSTLDLAPGAAVTLTVNTCPKSSMTVAGSLTVLASSTIDGVRKEKSYIFPFSYFAFDNPIVVDKRDAVLDIGVWAVGKVHSMPLSITNFDNRDAIIRARLEPVEVPGAAKDGKAETKPGAVKGAAAAKKKKKDDDKGKAGAAGAGPNGGAAWQTCWSLPTKEIPLRRSQTDALVVDFMASDLPEMSQEAWLKLEYSMDGGVTFAPLHVYHVKGKSGRPNVVLVAPMIDFKYIPCGTTETRDLEFRNDGTANAEWAIANGWSNDDVFLLAADTPRQGLLRPGETASVPVQFNAAVTFEFSSEMTIITEPEKLKAALHGQGCIYRIYTAGLPKEISLTADINGDQIKSTLMLCNDCVFSVPIDLTVEDPHQGPYQHNLAANPSRIVLLGNATTEVLSADRARLDVDIELAPVQATDPAALVSLVRDGLQYFVHLRSSAFRDVTTIPVRVYFPVRPVTCSLPDIQFADCMYDSGKSVVLTLSHQNRFAIPLAVRSTHELVVVQEPIPTDLKPHSKTEMTVVLRPRVYERDEDIPTSLAISGTLELALGGLLPAIEIPISGRLVDLQDPPTFEDMDFGPVFLTTSQERVISFKNWGRRPLEYQVMLPEHPPAAFSLDASKLKGHLAARAPCTIPITFQPTVVATVTMPVSLVTTLGAFSFDVYAQGILPTVDVAPHDLDFGTVGAGFAEMHAVTLHNTSPLPVRVTCAVQPVGEDAASVSLFTVTPPTLLLEVDEKQTVNIAFDAQEPGMAGRAVLTVTALDDQVLGTCRVQGRTGTMAVTCAVAGSTIKFPALEAMEVRRSVVEVANPGEIPVLVAFGDDQLQPTGCVSFGCKPHSATIPPGGTAKFTLSATGMREGQDSRALRLITPQLVKPIVFEFLAEAKVTRTQDMRNLQQFAKADSSIEDKLSIEYEERPKFKSDEGIWKALLPIVKINRYTVGLGNNHPRIAFVEPGTHRPSVANVLTRPAAIPAANLPKKTGGAGAAFIKRPPVAHRGPAAPVAPPRVPPEVAAAHAARERDRRAALAQIAPVERVVQPQGSKRDRYK</sequence>
<feature type="compositionally biased region" description="Gly residues" evidence="6">
    <location>
        <begin position="170"/>
        <end position="182"/>
    </location>
</feature>
<accession>A0A0L0T1Y7</accession>
<feature type="compositionally biased region" description="Polar residues" evidence="6">
    <location>
        <begin position="3117"/>
        <end position="3136"/>
    </location>
</feature>
<feature type="region of interest" description="Disordered" evidence="6">
    <location>
        <begin position="950"/>
        <end position="972"/>
    </location>
</feature>
<feature type="compositionally biased region" description="Polar residues" evidence="6">
    <location>
        <begin position="60"/>
        <end position="89"/>
    </location>
</feature>
<evidence type="ECO:0000256" key="6">
    <source>
        <dbReference type="SAM" id="MobiDB-lite"/>
    </source>
</evidence>
<feature type="region of interest" description="Disordered" evidence="6">
    <location>
        <begin position="3117"/>
        <end position="3187"/>
    </location>
</feature>
<keyword evidence="3" id="KW-0963">Cytoplasm</keyword>
<protein>
    <recommendedName>
        <fullName evidence="7">HYDIN/VesB/CFA65-like Ig-like domain-containing protein</fullName>
    </recommendedName>
</protein>
<dbReference type="GO" id="GO:0005930">
    <property type="term" value="C:axoneme"/>
    <property type="evidence" value="ECO:0007669"/>
    <property type="project" value="TreeGrafter"/>
</dbReference>
<dbReference type="EMBL" id="GG745358">
    <property type="protein sequence ID" value="KNE68868.1"/>
    <property type="molecule type" value="Genomic_DNA"/>
</dbReference>
<feature type="compositionally biased region" description="Basic and acidic residues" evidence="6">
    <location>
        <begin position="1040"/>
        <end position="1049"/>
    </location>
</feature>
<feature type="compositionally biased region" description="Low complexity" evidence="6">
    <location>
        <begin position="3859"/>
        <end position="3868"/>
    </location>
</feature>
<evidence type="ECO:0000256" key="4">
    <source>
        <dbReference type="ARBA" id="ARBA00023069"/>
    </source>
</evidence>
<evidence type="ECO:0000313" key="8">
    <source>
        <dbReference type="EMBL" id="KNE68868.1"/>
    </source>
</evidence>
<dbReference type="OMA" id="SHEMINM"/>
<comment type="subcellular location">
    <subcellularLocation>
        <location evidence="1">Cell projection</location>
        <location evidence="1">Cilium</location>
    </subcellularLocation>
    <subcellularLocation>
        <location evidence="2">Cytoplasm</location>
    </subcellularLocation>
</comment>
<evidence type="ECO:0000259" key="7">
    <source>
        <dbReference type="Pfam" id="PF22544"/>
    </source>
</evidence>
<feature type="region of interest" description="Disordered" evidence="6">
    <location>
        <begin position="4733"/>
        <end position="4759"/>
    </location>
</feature>
<dbReference type="eggNOG" id="ENOG502SMMY">
    <property type="taxonomic scope" value="Eukaryota"/>
</dbReference>
<dbReference type="InterPro" id="IPR053879">
    <property type="entry name" value="HYDIN_VesB_CFA65-like_Ig"/>
</dbReference>
<dbReference type="STRING" id="578462.A0A0L0T1Y7"/>
<dbReference type="PANTHER" id="PTHR23053:SF0">
    <property type="entry name" value="HYDROCEPHALUS-INDUCING PROTEIN HOMOLOG"/>
    <property type="match status" value="1"/>
</dbReference>
<evidence type="ECO:0000256" key="1">
    <source>
        <dbReference type="ARBA" id="ARBA00004138"/>
    </source>
</evidence>
<evidence type="ECO:0000256" key="2">
    <source>
        <dbReference type="ARBA" id="ARBA00004496"/>
    </source>
</evidence>
<reference evidence="8 9" key="1">
    <citation type="submission" date="2009-11" db="EMBL/GenBank/DDBJ databases">
        <title>Annotation of Allomyces macrogynus ATCC 38327.</title>
        <authorList>
            <consortium name="The Broad Institute Genome Sequencing Platform"/>
            <person name="Russ C."/>
            <person name="Cuomo C."/>
            <person name="Burger G."/>
            <person name="Gray M.W."/>
            <person name="Holland P.W.H."/>
            <person name="King N."/>
            <person name="Lang F.B.F."/>
            <person name="Roger A.J."/>
            <person name="Ruiz-Trillo I."/>
            <person name="Young S.K."/>
            <person name="Zeng Q."/>
            <person name="Gargeya S."/>
            <person name="Fitzgerald M."/>
            <person name="Haas B."/>
            <person name="Abouelleil A."/>
            <person name="Alvarado L."/>
            <person name="Arachchi H.M."/>
            <person name="Berlin A."/>
            <person name="Chapman S.B."/>
            <person name="Gearin G."/>
            <person name="Goldberg J."/>
            <person name="Griggs A."/>
            <person name="Gujja S."/>
            <person name="Hansen M."/>
            <person name="Heiman D."/>
            <person name="Howarth C."/>
            <person name="Larimer J."/>
            <person name="Lui A."/>
            <person name="MacDonald P.J.P."/>
            <person name="McCowen C."/>
            <person name="Montmayeur A."/>
            <person name="Murphy C."/>
            <person name="Neiman D."/>
            <person name="Pearson M."/>
            <person name="Priest M."/>
            <person name="Roberts A."/>
            <person name="Saif S."/>
            <person name="Shea T."/>
            <person name="Sisk P."/>
            <person name="Stolte C."/>
            <person name="Sykes S."/>
            <person name="Wortman J."/>
            <person name="Nusbaum C."/>
            <person name="Birren B."/>
        </authorList>
    </citation>
    <scope>NUCLEOTIDE SEQUENCE [LARGE SCALE GENOMIC DNA]</scope>
    <source>
        <strain evidence="8 9">ATCC 38327</strain>
    </source>
</reference>
<feature type="region of interest" description="Disordered" evidence="6">
    <location>
        <begin position="3850"/>
        <end position="3890"/>
    </location>
</feature>
<dbReference type="Pfam" id="PF22544">
    <property type="entry name" value="HYDIN_VesB_CFA65-like_Ig"/>
    <property type="match status" value="2"/>
</dbReference>
<evidence type="ECO:0000313" key="9">
    <source>
        <dbReference type="Proteomes" id="UP000054350"/>
    </source>
</evidence>
<organism evidence="8 9">
    <name type="scientific">Allomyces macrogynus (strain ATCC 38327)</name>
    <name type="common">Allomyces javanicus var. macrogynus</name>
    <dbReference type="NCBI Taxonomy" id="578462"/>
    <lineage>
        <taxon>Eukaryota</taxon>
        <taxon>Fungi</taxon>
        <taxon>Fungi incertae sedis</taxon>
        <taxon>Blastocladiomycota</taxon>
        <taxon>Blastocladiomycetes</taxon>
        <taxon>Blastocladiales</taxon>
        <taxon>Blastocladiaceae</taxon>
        <taxon>Allomyces</taxon>
    </lineage>
</organism>
<gene>
    <name evidence="8" type="ORF">AMAG_13507</name>
</gene>
<reference evidence="9" key="2">
    <citation type="submission" date="2009-11" db="EMBL/GenBank/DDBJ databases">
        <title>The Genome Sequence of Allomyces macrogynus strain ATCC 38327.</title>
        <authorList>
            <consortium name="The Broad Institute Genome Sequencing Platform"/>
            <person name="Russ C."/>
            <person name="Cuomo C."/>
            <person name="Shea T."/>
            <person name="Young S.K."/>
            <person name="Zeng Q."/>
            <person name="Koehrsen M."/>
            <person name="Haas B."/>
            <person name="Borodovsky M."/>
            <person name="Guigo R."/>
            <person name="Alvarado L."/>
            <person name="Berlin A."/>
            <person name="Borenstein D."/>
            <person name="Chen Z."/>
            <person name="Engels R."/>
            <person name="Freedman E."/>
            <person name="Gellesch M."/>
            <person name="Goldberg J."/>
            <person name="Griggs A."/>
            <person name="Gujja S."/>
            <person name="Heiman D."/>
            <person name="Hepburn T."/>
            <person name="Howarth C."/>
            <person name="Jen D."/>
            <person name="Larson L."/>
            <person name="Lewis B."/>
            <person name="Mehta T."/>
            <person name="Park D."/>
            <person name="Pearson M."/>
            <person name="Roberts A."/>
            <person name="Saif S."/>
            <person name="Shenoy N."/>
            <person name="Sisk P."/>
            <person name="Stolte C."/>
            <person name="Sykes S."/>
            <person name="Walk T."/>
            <person name="White J."/>
            <person name="Yandava C."/>
            <person name="Burger G."/>
            <person name="Gray M.W."/>
            <person name="Holland P.W.H."/>
            <person name="King N."/>
            <person name="Lang F.B.F."/>
            <person name="Roger A.J."/>
            <person name="Ruiz-Trillo I."/>
            <person name="Lander E."/>
            <person name="Nusbaum C."/>
        </authorList>
    </citation>
    <scope>NUCLEOTIDE SEQUENCE [LARGE SCALE GENOMIC DNA]</scope>
    <source>
        <strain evidence="9">ATCC 38327</strain>
    </source>
</reference>
<feature type="domain" description="HYDIN/VesB/CFA65-like Ig-like" evidence="7">
    <location>
        <begin position="2262"/>
        <end position="2328"/>
    </location>
</feature>
<dbReference type="Gene3D" id="2.60.40.10">
    <property type="entry name" value="Immunoglobulins"/>
    <property type="match status" value="10"/>
</dbReference>
<feature type="domain" description="HYDIN/VesB/CFA65-like Ig-like" evidence="7">
    <location>
        <begin position="2933"/>
        <end position="3014"/>
    </location>
</feature>
<evidence type="ECO:0000256" key="3">
    <source>
        <dbReference type="ARBA" id="ARBA00022490"/>
    </source>
</evidence>
<dbReference type="GO" id="GO:0003341">
    <property type="term" value="P:cilium movement"/>
    <property type="evidence" value="ECO:0007669"/>
    <property type="project" value="TreeGrafter"/>
</dbReference>
<feature type="region of interest" description="Disordered" evidence="6">
    <location>
        <begin position="1039"/>
        <end position="1067"/>
    </location>
</feature>
<dbReference type="VEuPathDB" id="FungiDB:AMAG_13507"/>
<feature type="compositionally biased region" description="Basic and acidic residues" evidence="6">
    <location>
        <begin position="1"/>
        <end position="17"/>
    </location>
</feature>
<dbReference type="GO" id="GO:1904158">
    <property type="term" value="P:axonemal central apparatus assembly"/>
    <property type="evidence" value="ECO:0007669"/>
    <property type="project" value="TreeGrafter"/>
</dbReference>
<dbReference type="InterPro" id="IPR033305">
    <property type="entry name" value="Hydin-like"/>
</dbReference>
<dbReference type="InterPro" id="IPR013783">
    <property type="entry name" value="Ig-like_fold"/>
</dbReference>
<feature type="region of interest" description="Disordered" evidence="6">
    <location>
        <begin position="166"/>
        <end position="213"/>
    </location>
</feature>
<dbReference type="Proteomes" id="UP000054350">
    <property type="component" value="Unassembled WGS sequence"/>
</dbReference>
<feature type="region of interest" description="Disordered" evidence="6">
    <location>
        <begin position="2633"/>
        <end position="2663"/>
    </location>
</feature>
<name>A0A0L0T1Y7_ALLM3</name>
<dbReference type="NCBIfam" id="NF012200">
    <property type="entry name" value="choice_anch_D"/>
    <property type="match status" value="1"/>
</dbReference>
<feature type="region of interest" description="Disordered" evidence="6">
    <location>
        <begin position="1220"/>
        <end position="1248"/>
    </location>
</feature>
<evidence type="ECO:0000256" key="5">
    <source>
        <dbReference type="ARBA" id="ARBA00023273"/>
    </source>
</evidence>